<dbReference type="Gramene" id="LPERR07G00870.5">
    <property type="protein sequence ID" value="LPERR07G00870.5"/>
    <property type="gene ID" value="LPERR07G00870"/>
</dbReference>
<evidence type="ECO:0000313" key="2">
    <source>
        <dbReference type="Proteomes" id="UP000032180"/>
    </source>
</evidence>
<keyword evidence="2" id="KW-1185">Reference proteome</keyword>
<proteinExistence type="predicted"/>
<reference evidence="2" key="2">
    <citation type="submission" date="2013-12" db="EMBL/GenBank/DDBJ databases">
        <authorList>
            <person name="Yu Y."/>
            <person name="Lee S."/>
            <person name="de Baynast K."/>
            <person name="Wissotski M."/>
            <person name="Liu L."/>
            <person name="Talag J."/>
            <person name="Goicoechea J."/>
            <person name="Angelova A."/>
            <person name="Jetty R."/>
            <person name="Kudrna D."/>
            <person name="Golser W."/>
            <person name="Rivera L."/>
            <person name="Zhang J."/>
            <person name="Wing R."/>
        </authorList>
    </citation>
    <scope>NUCLEOTIDE SEQUENCE</scope>
</reference>
<protein>
    <submittedName>
        <fullName evidence="1">Uncharacterized protein</fullName>
    </submittedName>
</protein>
<dbReference type="EnsemblPlants" id="LPERR07G00870.5">
    <property type="protein sequence ID" value="LPERR07G00870.5"/>
    <property type="gene ID" value="LPERR07G00870"/>
</dbReference>
<dbReference type="HOGENOM" id="CLU_3415478_0_0_1"/>
<reference evidence="1" key="3">
    <citation type="submission" date="2015-04" db="UniProtKB">
        <authorList>
            <consortium name="EnsemblPlants"/>
        </authorList>
    </citation>
    <scope>IDENTIFICATION</scope>
</reference>
<organism evidence="1 2">
    <name type="scientific">Leersia perrieri</name>
    <dbReference type="NCBI Taxonomy" id="77586"/>
    <lineage>
        <taxon>Eukaryota</taxon>
        <taxon>Viridiplantae</taxon>
        <taxon>Streptophyta</taxon>
        <taxon>Embryophyta</taxon>
        <taxon>Tracheophyta</taxon>
        <taxon>Spermatophyta</taxon>
        <taxon>Magnoliopsida</taxon>
        <taxon>Liliopsida</taxon>
        <taxon>Poales</taxon>
        <taxon>Poaceae</taxon>
        <taxon>BOP clade</taxon>
        <taxon>Oryzoideae</taxon>
        <taxon>Oryzeae</taxon>
        <taxon>Oryzinae</taxon>
        <taxon>Leersia</taxon>
    </lineage>
</organism>
<accession>A0A0D9WUU3</accession>
<name>A0A0D9WUU3_9ORYZ</name>
<dbReference type="Proteomes" id="UP000032180">
    <property type="component" value="Chromosome 7"/>
</dbReference>
<dbReference type="AlphaFoldDB" id="A0A0D9WUU3"/>
<sequence length="27" mass="3279">MDIRVSHDNPQIQQLVHKFITLQQNKF</sequence>
<reference evidence="1 2" key="1">
    <citation type="submission" date="2012-08" db="EMBL/GenBank/DDBJ databases">
        <title>Oryza genome evolution.</title>
        <authorList>
            <person name="Wing R.A."/>
        </authorList>
    </citation>
    <scope>NUCLEOTIDE SEQUENCE</scope>
</reference>
<evidence type="ECO:0000313" key="1">
    <source>
        <dbReference type="EnsemblPlants" id="LPERR07G00870.5"/>
    </source>
</evidence>